<dbReference type="AlphaFoldDB" id="A0A1H3KR65"/>
<evidence type="ECO:0008006" key="3">
    <source>
        <dbReference type="Google" id="ProtNLM"/>
    </source>
</evidence>
<gene>
    <name evidence="1" type="ORF">SAMN05421881_10426</name>
</gene>
<dbReference type="EMBL" id="FNOY01000042">
    <property type="protein sequence ID" value="SDY54154.1"/>
    <property type="molecule type" value="Genomic_DNA"/>
</dbReference>
<dbReference type="InterPro" id="IPR003489">
    <property type="entry name" value="RHF/RaiA"/>
</dbReference>
<accession>A0A1H3KR65</accession>
<proteinExistence type="predicted"/>
<dbReference type="SUPFAM" id="SSF69754">
    <property type="entry name" value="Ribosome binding protein Y (YfiA homologue)"/>
    <property type="match status" value="1"/>
</dbReference>
<dbReference type="OrthoDB" id="121633at2"/>
<reference evidence="1 2" key="1">
    <citation type="submission" date="2016-10" db="EMBL/GenBank/DDBJ databases">
        <authorList>
            <person name="de Groot N.N."/>
        </authorList>
    </citation>
    <scope>NUCLEOTIDE SEQUENCE [LARGE SCALE GENOMIC DNA]</scope>
    <source>
        <strain evidence="1 2">Nm1</strain>
    </source>
</reference>
<protein>
    <recommendedName>
        <fullName evidence="3">Sigma 54 modulation protein / S30EA ribosomal protein</fullName>
    </recommendedName>
</protein>
<organism evidence="1 2">
    <name type="scientific">Nitrosomonas halophila</name>
    <dbReference type="NCBI Taxonomy" id="44576"/>
    <lineage>
        <taxon>Bacteria</taxon>
        <taxon>Pseudomonadati</taxon>
        <taxon>Pseudomonadota</taxon>
        <taxon>Betaproteobacteria</taxon>
        <taxon>Nitrosomonadales</taxon>
        <taxon>Nitrosomonadaceae</taxon>
        <taxon>Nitrosomonas</taxon>
    </lineage>
</organism>
<dbReference type="Gene3D" id="3.30.160.100">
    <property type="entry name" value="Ribosome hibernation promotion factor-like"/>
    <property type="match status" value="1"/>
</dbReference>
<dbReference type="InterPro" id="IPR036567">
    <property type="entry name" value="RHF-like"/>
</dbReference>
<keyword evidence="2" id="KW-1185">Reference proteome</keyword>
<dbReference type="Pfam" id="PF02482">
    <property type="entry name" value="Ribosomal_S30AE"/>
    <property type="match status" value="1"/>
</dbReference>
<dbReference type="Proteomes" id="UP000198640">
    <property type="component" value="Unassembled WGS sequence"/>
</dbReference>
<evidence type="ECO:0000313" key="2">
    <source>
        <dbReference type="Proteomes" id="UP000198640"/>
    </source>
</evidence>
<dbReference type="STRING" id="44576.SAMN05421881_10426"/>
<sequence>MIIQVNTDKNIASNEELVGQIEAAVESNLRHFRDQITRVEVHFSDENSHKGGKPDKRCLMEARLEGRQPVAVTHLAGTVSEAVGGAAKKMKASLDSALGKLGKH</sequence>
<name>A0A1H3KR65_9PROT</name>
<evidence type="ECO:0000313" key="1">
    <source>
        <dbReference type="EMBL" id="SDY54154.1"/>
    </source>
</evidence>